<proteinExistence type="predicted"/>
<evidence type="ECO:0000313" key="2">
    <source>
        <dbReference type="Proteomes" id="UP001327027"/>
    </source>
</evidence>
<dbReference type="InterPro" id="IPR058238">
    <property type="entry name" value="Lant_leader_dom"/>
</dbReference>
<dbReference type="RefSeq" id="WP_324181569.1">
    <property type="nucleotide sequence ID" value="NZ_BAABAW010000014.1"/>
</dbReference>
<dbReference type="NCBIfam" id="NF038153">
    <property type="entry name" value="lant_leader_L1a"/>
    <property type="match status" value="1"/>
</dbReference>
<evidence type="ECO:0000313" key="1">
    <source>
        <dbReference type="EMBL" id="MEB3347544.1"/>
    </source>
</evidence>
<reference evidence="1 2" key="1">
    <citation type="journal article" date="2013" name="Int. J. Syst. Evol. Microbiol.">
        <title>Aquimarina gracilis sp. nov., isolated from the gut microflora of a mussel, Mytilus coruscus, and emended description of Aquimarina spongiae.</title>
        <authorList>
            <person name="Park S.C."/>
            <person name="Choe H.N."/>
            <person name="Baik K.S."/>
            <person name="Seong C.N."/>
        </authorList>
    </citation>
    <scope>NUCLEOTIDE SEQUENCE [LARGE SCALE GENOMIC DNA]</scope>
    <source>
        <strain evidence="1 2">PSC32</strain>
    </source>
</reference>
<sequence length="78" mass="8479">MKKRTIARKLSLEKLTIARLSNIESIRGGNDHCILVGPPPLGPSEGVCTLTGIAPTQTQTSRPTQRYSDNNNCLAFNL</sequence>
<dbReference type="EMBL" id="JAYKLX010000009">
    <property type="protein sequence ID" value="MEB3347544.1"/>
    <property type="molecule type" value="Genomic_DNA"/>
</dbReference>
<organism evidence="1 2">
    <name type="scientific">Aquimarina gracilis</name>
    <dbReference type="NCBI Taxonomy" id="874422"/>
    <lineage>
        <taxon>Bacteria</taxon>
        <taxon>Pseudomonadati</taxon>
        <taxon>Bacteroidota</taxon>
        <taxon>Flavobacteriia</taxon>
        <taxon>Flavobacteriales</taxon>
        <taxon>Flavobacteriaceae</taxon>
        <taxon>Aquimarina</taxon>
    </lineage>
</organism>
<name>A0ABU6A063_9FLAO</name>
<dbReference type="Proteomes" id="UP001327027">
    <property type="component" value="Unassembled WGS sequence"/>
</dbReference>
<comment type="caution">
    <text evidence="1">The sequence shown here is derived from an EMBL/GenBank/DDBJ whole genome shotgun (WGS) entry which is preliminary data.</text>
</comment>
<gene>
    <name evidence="1" type="ORF">U6A24_18860</name>
</gene>
<keyword evidence="2" id="KW-1185">Reference proteome</keyword>
<protein>
    <submittedName>
        <fullName evidence="1">Class I lanthipeptide</fullName>
    </submittedName>
</protein>
<accession>A0ABU6A063</accession>